<proteinExistence type="predicted"/>
<evidence type="ECO:0000313" key="3">
    <source>
        <dbReference type="Proteomes" id="UP000663903"/>
    </source>
</evidence>
<evidence type="ECO:0000313" key="2">
    <source>
        <dbReference type="EMBL" id="QTD44583.1"/>
    </source>
</evidence>
<protein>
    <submittedName>
        <fullName evidence="2">Uncharacterized protein</fullName>
    </submittedName>
</protein>
<organism evidence="2 3">
    <name type="scientific">Ottowia testudinis</name>
    <dbReference type="NCBI Taxonomy" id="2816950"/>
    <lineage>
        <taxon>Bacteria</taxon>
        <taxon>Pseudomonadati</taxon>
        <taxon>Pseudomonadota</taxon>
        <taxon>Betaproteobacteria</taxon>
        <taxon>Burkholderiales</taxon>
        <taxon>Comamonadaceae</taxon>
        <taxon>Ottowia</taxon>
    </lineage>
</organism>
<reference evidence="2" key="1">
    <citation type="submission" date="2021-03" db="EMBL/GenBank/DDBJ databases">
        <title>Ottowia sp. 27C isolated from the cloaca of a Giant Asian pond turtle (Heosemys grandis).</title>
        <authorList>
            <person name="Spergser J."/>
            <person name="Busse H.-J."/>
        </authorList>
    </citation>
    <scope>NUCLEOTIDE SEQUENCE</scope>
    <source>
        <strain evidence="2">27C</strain>
    </source>
</reference>
<dbReference type="AlphaFoldDB" id="A0A975H278"/>
<evidence type="ECO:0000256" key="1">
    <source>
        <dbReference type="SAM" id="MobiDB-lite"/>
    </source>
</evidence>
<accession>A0A975H278</accession>
<name>A0A975H278_9BURK</name>
<gene>
    <name evidence="2" type="ORF">J1M35_16015</name>
</gene>
<sequence length="135" mass="14391">MHDAPTSCLEPGHGRVIDAQAWYEEHEALAYQLLHLAVKSAVQPSADAGRQAQATHAALLDHALEIAGVPAPRVMARDGVHVIPYERLAEARAKVRILEQENSALRARLAPAAQAGTADVAVRRLPADDTEGGDP</sequence>
<keyword evidence="3" id="KW-1185">Reference proteome</keyword>
<dbReference type="RefSeq" id="WP_208008147.1">
    <property type="nucleotide sequence ID" value="NZ_CP071796.1"/>
</dbReference>
<dbReference type="Proteomes" id="UP000663903">
    <property type="component" value="Chromosome"/>
</dbReference>
<dbReference type="EMBL" id="CP071796">
    <property type="protein sequence ID" value="QTD44583.1"/>
    <property type="molecule type" value="Genomic_DNA"/>
</dbReference>
<feature type="region of interest" description="Disordered" evidence="1">
    <location>
        <begin position="116"/>
        <end position="135"/>
    </location>
</feature>
<dbReference type="KEGG" id="otd:J1M35_16015"/>